<evidence type="ECO:0000313" key="5">
    <source>
        <dbReference type="Proteomes" id="UP000690515"/>
    </source>
</evidence>
<accession>A0ABS5ZER9</accession>
<dbReference type="Pfam" id="PF02342">
    <property type="entry name" value="TerD"/>
    <property type="match status" value="1"/>
</dbReference>
<dbReference type="PANTHER" id="PTHR32097">
    <property type="entry name" value="CAMP-BINDING PROTEIN 1-RELATED"/>
    <property type="match status" value="1"/>
</dbReference>
<organism evidence="4 5">
    <name type="scientific">Zooshikella harenae</name>
    <dbReference type="NCBI Taxonomy" id="2827238"/>
    <lineage>
        <taxon>Bacteria</taxon>
        <taxon>Pseudomonadati</taxon>
        <taxon>Pseudomonadota</taxon>
        <taxon>Gammaproteobacteria</taxon>
        <taxon>Oceanospirillales</taxon>
        <taxon>Zooshikellaceae</taxon>
        <taxon>Zooshikella</taxon>
    </lineage>
</organism>
<proteinExistence type="inferred from homology"/>
<evidence type="ECO:0000313" key="4">
    <source>
        <dbReference type="EMBL" id="MBU2712499.1"/>
    </source>
</evidence>
<sequence length="190" mass="20442">MAISLEKGGRVNLAKEAPGLSKMHVGVGWDIRATDGSAFDLDASLLMVNSQGKGIGEGGFVFYNNTKSACGSIQHMGDNLTGAGEGDDEVIKVNLTSIPAEVEKLVIVVTIHDAESRNQNFGLIENAFIRILNDDNQQEVVRYDLTEDYSTETSLIFGEIYKKDGDWRFVAKGDGFAGGLGAFLQTYGLA</sequence>
<keyword evidence="5" id="KW-1185">Reference proteome</keyword>
<protein>
    <submittedName>
        <fullName evidence="4">TerD family protein</fullName>
    </submittedName>
</protein>
<evidence type="ECO:0000256" key="2">
    <source>
        <dbReference type="ARBA" id="ARBA00022686"/>
    </source>
</evidence>
<comment type="caution">
    <text evidence="4">The sequence shown here is derived from an EMBL/GenBank/DDBJ whole genome shotgun (WGS) entry which is preliminary data.</text>
</comment>
<evidence type="ECO:0000256" key="1">
    <source>
        <dbReference type="ARBA" id="ARBA00008775"/>
    </source>
</evidence>
<dbReference type="PANTHER" id="PTHR32097:SF4">
    <property type="entry name" value="GENERAL STRESS PROTEIN 16U"/>
    <property type="match status" value="1"/>
</dbReference>
<keyword evidence="2" id="KW-0778">Tellurium resistance</keyword>
<name>A0ABS5ZER9_9GAMM</name>
<reference evidence="4 5" key="1">
    <citation type="submission" date="2021-04" db="EMBL/GenBank/DDBJ databases">
        <authorList>
            <person name="Pira H."/>
            <person name="Risdian C."/>
            <person name="Wink J."/>
        </authorList>
    </citation>
    <scope>NUCLEOTIDE SEQUENCE [LARGE SCALE GENOMIC DNA]</scope>
    <source>
        <strain evidence="4 5">WH53</strain>
    </source>
</reference>
<dbReference type="EMBL" id="JAGSOY010000039">
    <property type="protein sequence ID" value="MBU2712499.1"/>
    <property type="molecule type" value="Genomic_DNA"/>
</dbReference>
<evidence type="ECO:0000259" key="3">
    <source>
        <dbReference type="Pfam" id="PF02342"/>
    </source>
</evidence>
<dbReference type="Proteomes" id="UP000690515">
    <property type="component" value="Unassembled WGS sequence"/>
</dbReference>
<dbReference type="Gene3D" id="2.60.60.30">
    <property type="entry name" value="sav2460 like domains"/>
    <property type="match status" value="1"/>
</dbReference>
<dbReference type="RefSeq" id="WP_215820727.1">
    <property type="nucleotide sequence ID" value="NZ_JAGSOY010000039.1"/>
</dbReference>
<dbReference type="InterPro" id="IPR051324">
    <property type="entry name" value="Stress/Tellurium_Resist"/>
</dbReference>
<dbReference type="InterPro" id="IPR003325">
    <property type="entry name" value="TerD"/>
</dbReference>
<dbReference type="CDD" id="cd06974">
    <property type="entry name" value="TerD_like"/>
    <property type="match status" value="1"/>
</dbReference>
<comment type="similarity">
    <text evidence="1">Belongs to the CAPAB/TerDEXZ family.</text>
</comment>
<gene>
    <name evidence="4" type="ORF">KCG35_15635</name>
</gene>
<feature type="domain" description="TerD" evidence="3">
    <location>
        <begin position="1"/>
        <end position="187"/>
    </location>
</feature>